<dbReference type="AlphaFoldDB" id="A0ABD1ZZ84"/>
<keyword evidence="2" id="KW-1185">Reference proteome</keyword>
<dbReference type="EMBL" id="JAUDFV010000157">
    <property type="protein sequence ID" value="KAL2713674.1"/>
    <property type="molecule type" value="Genomic_DNA"/>
</dbReference>
<evidence type="ECO:0000313" key="1">
    <source>
        <dbReference type="EMBL" id="KAL2713674.1"/>
    </source>
</evidence>
<sequence>MASIENNFRCDIFWCTAESPCLFPMIQSLSKSKVHDFDLESREDTMSPTDILYFMFIMSISHDTFTI</sequence>
<accession>A0ABD1ZZ84</accession>
<gene>
    <name evidence="1" type="ORF">V1478_016231</name>
</gene>
<dbReference type="Proteomes" id="UP001607302">
    <property type="component" value="Unassembled WGS sequence"/>
</dbReference>
<reference evidence="1 2" key="1">
    <citation type="journal article" date="2024" name="Ann. Entomol. Soc. Am.">
        <title>Genomic analyses of the southern and eastern yellowjacket wasps (Hymenoptera: Vespidae) reveal evolutionary signatures of social life.</title>
        <authorList>
            <person name="Catto M.A."/>
            <person name="Caine P.B."/>
            <person name="Orr S.E."/>
            <person name="Hunt B.G."/>
            <person name="Goodisman M.A.D."/>
        </authorList>
    </citation>
    <scope>NUCLEOTIDE SEQUENCE [LARGE SCALE GENOMIC DNA]</scope>
    <source>
        <strain evidence="1">233</strain>
        <tissue evidence="1">Head and thorax</tissue>
    </source>
</reference>
<organism evidence="1 2">
    <name type="scientific">Vespula squamosa</name>
    <name type="common">Southern yellow jacket</name>
    <name type="synonym">Wasp</name>
    <dbReference type="NCBI Taxonomy" id="30214"/>
    <lineage>
        <taxon>Eukaryota</taxon>
        <taxon>Metazoa</taxon>
        <taxon>Ecdysozoa</taxon>
        <taxon>Arthropoda</taxon>
        <taxon>Hexapoda</taxon>
        <taxon>Insecta</taxon>
        <taxon>Pterygota</taxon>
        <taxon>Neoptera</taxon>
        <taxon>Endopterygota</taxon>
        <taxon>Hymenoptera</taxon>
        <taxon>Apocrita</taxon>
        <taxon>Aculeata</taxon>
        <taxon>Vespoidea</taxon>
        <taxon>Vespidae</taxon>
        <taxon>Vespinae</taxon>
        <taxon>Vespula</taxon>
    </lineage>
</organism>
<evidence type="ECO:0000313" key="2">
    <source>
        <dbReference type="Proteomes" id="UP001607302"/>
    </source>
</evidence>
<comment type="caution">
    <text evidence="1">The sequence shown here is derived from an EMBL/GenBank/DDBJ whole genome shotgun (WGS) entry which is preliminary data.</text>
</comment>
<protein>
    <submittedName>
        <fullName evidence="1">Uncharacterized protein</fullName>
    </submittedName>
</protein>
<name>A0ABD1ZZ84_VESSQ</name>
<proteinExistence type="predicted"/>